<evidence type="ECO:0000313" key="1">
    <source>
        <dbReference type="EMBL" id="NNU81030.1"/>
    </source>
</evidence>
<dbReference type="RefSeq" id="WP_171325617.1">
    <property type="nucleotide sequence ID" value="NZ_JABFBC010000002.1"/>
</dbReference>
<dbReference type="AlphaFoldDB" id="A0A849L495"/>
<proteinExistence type="predicted"/>
<dbReference type="Pfam" id="PF06718">
    <property type="entry name" value="DUF1203"/>
    <property type="match status" value="1"/>
</dbReference>
<gene>
    <name evidence="1" type="ORF">HMH01_11335</name>
</gene>
<reference evidence="1 2" key="1">
    <citation type="submission" date="2020-05" db="EMBL/GenBank/DDBJ databases">
        <title>Gimesia benthica sp. nov., a novel planctomycete isolated from a deep-sea water sample of the Northwest Indian Ocean.</title>
        <authorList>
            <person name="Wang J."/>
            <person name="Ruan C."/>
            <person name="Song L."/>
            <person name="Zhu Y."/>
            <person name="Li A."/>
            <person name="Zheng X."/>
            <person name="Wang L."/>
            <person name="Lu Z."/>
            <person name="Huang Y."/>
            <person name="Du W."/>
            <person name="Zhou Y."/>
            <person name="Huang L."/>
            <person name="Dai X."/>
        </authorList>
    </citation>
    <scope>NUCLEOTIDE SEQUENCE [LARGE SCALE GENOMIC DNA]</scope>
    <source>
        <strain evidence="1 2">YYQ-30</strain>
    </source>
</reference>
<protein>
    <submittedName>
        <fullName evidence="1">DUF1203 domain-containing protein</fullName>
    </submittedName>
</protein>
<dbReference type="PIRSF" id="PIRSF034110">
    <property type="entry name" value="DUF1203"/>
    <property type="match status" value="1"/>
</dbReference>
<organism evidence="1 2">
    <name type="scientific">Halovulum dunhuangense</name>
    <dbReference type="NCBI Taxonomy" id="1505036"/>
    <lineage>
        <taxon>Bacteria</taxon>
        <taxon>Pseudomonadati</taxon>
        <taxon>Pseudomonadota</taxon>
        <taxon>Alphaproteobacteria</taxon>
        <taxon>Rhodobacterales</taxon>
        <taxon>Paracoccaceae</taxon>
        <taxon>Halovulum</taxon>
    </lineage>
</organism>
<keyword evidence="2" id="KW-1185">Reference proteome</keyword>
<comment type="caution">
    <text evidence="1">The sequence shown here is derived from an EMBL/GenBank/DDBJ whole genome shotgun (WGS) entry which is preliminary data.</text>
</comment>
<dbReference type="EMBL" id="JABFBC010000002">
    <property type="protein sequence ID" value="NNU81030.1"/>
    <property type="molecule type" value="Genomic_DNA"/>
</dbReference>
<name>A0A849L495_9RHOB</name>
<dbReference type="Proteomes" id="UP000572377">
    <property type="component" value="Unassembled WGS sequence"/>
</dbReference>
<dbReference type="InterPro" id="IPR009593">
    <property type="entry name" value="DUF1203"/>
</dbReference>
<sequence length="155" mass="17002">MTFRIRSLDAGPFAGIFSMSDDALRRRNIHRLTVASKPGAPCRISLVDAEVGETVFLLNHEHQPAPTPYRASHAIYVRKGASSASLGEGEIPRMLLIRLISLRLFDAGDMMIDADVVDGRDLAQALDLAFRNPDVAYAHLHFATRGCFAARADRA</sequence>
<evidence type="ECO:0000313" key="2">
    <source>
        <dbReference type="Proteomes" id="UP000572377"/>
    </source>
</evidence>
<accession>A0A849L495</accession>